<gene>
    <name evidence="1" type="ORF">CH338_16390</name>
</gene>
<comment type="caution">
    <text evidence="1">The sequence shown here is derived from an EMBL/GenBank/DDBJ whole genome shotgun (WGS) entry which is preliminary data.</text>
</comment>
<dbReference type="Proteomes" id="UP000248863">
    <property type="component" value="Unassembled WGS sequence"/>
</dbReference>
<evidence type="ECO:0000313" key="2">
    <source>
        <dbReference type="Proteomes" id="UP000248863"/>
    </source>
</evidence>
<proteinExistence type="predicted"/>
<dbReference type="OrthoDB" id="8244785at2"/>
<organism evidence="1 2">
    <name type="scientific">Rhodoplanes elegans</name>
    <dbReference type="NCBI Taxonomy" id="29408"/>
    <lineage>
        <taxon>Bacteria</taxon>
        <taxon>Pseudomonadati</taxon>
        <taxon>Pseudomonadota</taxon>
        <taxon>Alphaproteobacteria</taxon>
        <taxon>Hyphomicrobiales</taxon>
        <taxon>Nitrobacteraceae</taxon>
        <taxon>Rhodoplanes</taxon>
    </lineage>
</organism>
<name>A0A327KGI4_9BRAD</name>
<keyword evidence="2" id="KW-1185">Reference proteome</keyword>
<dbReference type="RefSeq" id="WP_111358214.1">
    <property type="nucleotide sequence ID" value="NZ_NHSK01000102.1"/>
</dbReference>
<reference evidence="1 2" key="1">
    <citation type="submission" date="2017-07" db="EMBL/GenBank/DDBJ databases">
        <title>Draft Genome Sequences of Select Purple Nonsulfur Bacteria.</title>
        <authorList>
            <person name="Lasarre B."/>
            <person name="Mckinlay J.B."/>
        </authorList>
    </citation>
    <scope>NUCLEOTIDE SEQUENCE [LARGE SCALE GENOMIC DNA]</scope>
    <source>
        <strain evidence="1 2">DSM 11907</strain>
    </source>
</reference>
<dbReference type="EMBL" id="NPEU01000190">
    <property type="protein sequence ID" value="RAI37254.1"/>
    <property type="molecule type" value="Genomic_DNA"/>
</dbReference>
<dbReference type="AlphaFoldDB" id="A0A327KGI4"/>
<accession>A0A327KGI4</accession>
<protein>
    <submittedName>
        <fullName evidence="1">Uncharacterized protein</fullName>
    </submittedName>
</protein>
<sequence>MRSVTVDPTLEDESPVDRFAALDVAEQLVVWGCRTWVVAMREGRCPVAVLRPAFDRAGAGDAALSLDALLRVTARMAVRRFEVRCRKCPQLSADELRLVAAVTAAQQDDVAGTRARLAGWLDPEGIAFALAPTRGLATLFAQAGLILPVRHAVDAVLAAAAAGAATSCTLH</sequence>
<evidence type="ECO:0000313" key="1">
    <source>
        <dbReference type="EMBL" id="RAI37254.1"/>
    </source>
</evidence>